<dbReference type="EMBL" id="WWCK01000001">
    <property type="protein sequence ID" value="MYM65718.1"/>
    <property type="molecule type" value="Genomic_DNA"/>
</dbReference>
<accession>A0A7X4GLN8</accession>
<comment type="similarity">
    <text evidence="3">Belongs to the methyl-accepting chemotaxis (MCP) protein family.</text>
</comment>
<evidence type="ECO:0000259" key="6">
    <source>
        <dbReference type="PROSITE" id="PS50111"/>
    </source>
</evidence>
<keyword evidence="4" id="KW-0807">Transducer</keyword>
<dbReference type="InterPro" id="IPR004090">
    <property type="entry name" value="Chemotax_Me-accpt_rcpt"/>
</dbReference>
<comment type="subcellular location">
    <subcellularLocation>
        <location evidence="1">Membrane</location>
    </subcellularLocation>
</comment>
<keyword evidence="5" id="KW-0812">Transmembrane</keyword>
<dbReference type="GO" id="GO:0006935">
    <property type="term" value="P:chemotaxis"/>
    <property type="evidence" value="ECO:0007669"/>
    <property type="project" value="InterPro"/>
</dbReference>
<dbReference type="SMART" id="SM00283">
    <property type="entry name" value="MA"/>
    <property type="match status" value="1"/>
</dbReference>
<dbReference type="FunFam" id="1.10.287.950:FF:000001">
    <property type="entry name" value="Methyl-accepting chemotaxis sensory transducer"/>
    <property type="match status" value="1"/>
</dbReference>
<protein>
    <submittedName>
        <fullName evidence="8">HAMP domain-containing protein</fullName>
    </submittedName>
</protein>
<keyword evidence="5" id="KW-1133">Transmembrane helix</keyword>
<evidence type="ECO:0000256" key="2">
    <source>
        <dbReference type="ARBA" id="ARBA00022481"/>
    </source>
</evidence>
<keyword evidence="2" id="KW-0488">Methylation</keyword>
<dbReference type="Pfam" id="PF00672">
    <property type="entry name" value="HAMP"/>
    <property type="match status" value="1"/>
</dbReference>
<dbReference type="Gene3D" id="1.10.287.950">
    <property type="entry name" value="Methyl-accepting chemotaxis protein"/>
    <property type="match status" value="1"/>
</dbReference>
<reference evidence="8 9" key="1">
    <citation type="submission" date="2019-12" db="EMBL/GenBank/DDBJ databases">
        <title>Novel species isolated from a subtropical stream in China.</title>
        <authorList>
            <person name="Lu H."/>
        </authorList>
    </citation>
    <scope>NUCLEOTIDE SEQUENCE [LARGE SCALE GENOMIC DNA]</scope>
    <source>
        <strain evidence="8 9">FT55W</strain>
    </source>
</reference>
<dbReference type="RefSeq" id="WP_161012299.1">
    <property type="nucleotide sequence ID" value="NZ_WWCK01000001.1"/>
</dbReference>
<dbReference type="GO" id="GO:0004888">
    <property type="term" value="F:transmembrane signaling receptor activity"/>
    <property type="evidence" value="ECO:0007669"/>
    <property type="project" value="InterPro"/>
</dbReference>
<feature type="domain" description="Methyl-accepting transducer" evidence="6">
    <location>
        <begin position="270"/>
        <end position="499"/>
    </location>
</feature>
<dbReference type="Proteomes" id="UP000450012">
    <property type="component" value="Unassembled WGS sequence"/>
</dbReference>
<dbReference type="InterPro" id="IPR051310">
    <property type="entry name" value="MCP_chemotaxis"/>
</dbReference>
<keyword evidence="5" id="KW-0472">Membrane</keyword>
<dbReference type="CDD" id="cd06225">
    <property type="entry name" value="HAMP"/>
    <property type="match status" value="1"/>
</dbReference>
<evidence type="ECO:0000256" key="4">
    <source>
        <dbReference type="PROSITE-ProRule" id="PRU00284"/>
    </source>
</evidence>
<proteinExistence type="inferred from homology"/>
<name>A0A7X4GLN8_9BURK</name>
<evidence type="ECO:0000259" key="7">
    <source>
        <dbReference type="PROSITE" id="PS50885"/>
    </source>
</evidence>
<dbReference type="Pfam" id="PF12729">
    <property type="entry name" value="4HB_MCP_1"/>
    <property type="match status" value="1"/>
</dbReference>
<dbReference type="CDD" id="cd11386">
    <property type="entry name" value="MCP_signal"/>
    <property type="match status" value="1"/>
</dbReference>
<feature type="domain" description="HAMP" evidence="7">
    <location>
        <begin position="213"/>
        <end position="265"/>
    </location>
</feature>
<evidence type="ECO:0000256" key="3">
    <source>
        <dbReference type="ARBA" id="ARBA00029447"/>
    </source>
</evidence>
<dbReference type="InterPro" id="IPR047347">
    <property type="entry name" value="YvaQ-like_sensor"/>
</dbReference>
<dbReference type="Pfam" id="PF00015">
    <property type="entry name" value="MCPsignal"/>
    <property type="match status" value="1"/>
</dbReference>
<evidence type="ECO:0000256" key="5">
    <source>
        <dbReference type="SAM" id="Phobius"/>
    </source>
</evidence>
<dbReference type="GO" id="GO:0005886">
    <property type="term" value="C:plasma membrane"/>
    <property type="evidence" value="ECO:0007669"/>
    <property type="project" value="TreeGrafter"/>
</dbReference>
<dbReference type="PROSITE" id="PS50885">
    <property type="entry name" value="HAMP"/>
    <property type="match status" value="1"/>
</dbReference>
<evidence type="ECO:0000313" key="9">
    <source>
        <dbReference type="Proteomes" id="UP000450012"/>
    </source>
</evidence>
<sequence length="537" mass="55854">MMALTDLRIGTRLSLGFAALLVLLLILTATGISRLQVVAEITHKLSTDGIDRMRAILSWQQGIQLTNARILAAVKNPDPVAQKYFQDLVGASIEANSLLQKKVESMVTEADGKALLAGIIERRATARATTAAIFKEKQAGNDAVANQMVADVLIPVTTAYLEEMAKLVAYQERAVSAMVAEASEHDRDGRNTLLWVGAAAILIGIGCAYWLTCSITRPLLGAVSAINRVACGDLTTEIKSCSRDETGQLMQALQQMNCNLARMVMEVRDGTNTIATASGEIATGNLDLSARTESQASSLEETASSMEQLTSTVKQNAESARQANQLADSAASVAVRGGAVVAEVVATMNAINASSNKIVDIIGVIDGIAFQTNILALNAAVEAARAGEQGRGFAVVASEVRSLAQRSATAAKEIKALIDDSVAKVGAGSKLVGVAGTTMDEVVASIQRVAGIMVSITAASAEQTSGIEQISAAVNIMDNATQQNAALVEQAAAATGSMQLQAQRLADAVSVFKLNATGPAQQPAALLPAPRLLGNTA</sequence>
<dbReference type="AlphaFoldDB" id="A0A7X4GLN8"/>
<dbReference type="InterPro" id="IPR024478">
    <property type="entry name" value="HlyB_4HB_MCP"/>
</dbReference>
<dbReference type="GO" id="GO:0007165">
    <property type="term" value="P:signal transduction"/>
    <property type="evidence" value="ECO:0007669"/>
    <property type="project" value="UniProtKB-KW"/>
</dbReference>
<dbReference type="InterPro" id="IPR003660">
    <property type="entry name" value="HAMP_dom"/>
</dbReference>
<comment type="caution">
    <text evidence="8">The sequence shown here is derived from an EMBL/GenBank/DDBJ whole genome shotgun (WGS) entry which is preliminary data.</text>
</comment>
<dbReference type="PRINTS" id="PR00260">
    <property type="entry name" value="CHEMTRNSDUCR"/>
</dbReference>
<feature type="transmembrane region" description="Helical" evidence="5">
    <location>
        <begin position="193"/>
        <end position="211"/>
    </location>
</feature>
<dbReference type="PROSITE" id="PS50111">
    <property type="entry name" value="CHEMOTAXIS_TRANSDUC_2"/>
    <property type="match status" value="1"/>
</dbReference>
<dbReference type="SUPFAM" id="SSF58104">
    <property type="entry name" value="Methyl-accepting chemotaxis protein (MCP) signaling domain"/>
    <property type="match status" value="1"/>
</dbReference>
<evidence type="ECO:0000256" key="1">
    <source>
        <dbReference type="ARBA" id="ARBA00004370"/>
    </source>
</evidence>
<dbReference type="CDD" id="cd19411">
    <property type="entry name" value="MCP2201-like_sensor"/>
    <property type="match status" value="1"/>
</dbReference>
<keyword evidence="9" id="KW-1185">Reference proteome</keyword>
<dbReference type="PANTHER" id="PTHR43531">
    <property type="entry name" value="PROTEIN ICFG"/>
    <property type="match status" value="1"/>
</dbReference>
<dbReference type="InterPro" id="IPR004089">
    <property type="entry name" value="MCPsignal_dom"/>
</dbReference>
<dbReference type="PANTHER" id="PTHR43531:SF14">
    <property type="entry name" value="METHYL-ACCEPTING CHEMOTAXIS PROTEIN I-RELATED"/>
    <property type="match status" value="1"/>
</dbReference>
<gene>
    <name evidence="8" type="ORF">GTP45_02580</name>
</gene>
<evidence type="ECO:0000313" key="8">
    <source>
        <dbReference type="EMBL" id="MYM65718.1"/>
    </source>
</evidence>
<organism evidence="8 9">
    <name type="scientific">Duganella rivi</name>
    <dbReference type="NCBI Taxonomy" id="2666083"/>
    <lineage>
        <taxon>Bacteria</taxon>
        <taxon>Pseudomonadati</taxon>
        <taxon>Pseudomonadota</taxon>
        <taxon>Betaproteobacteria</taxon>
        <taxon>Burkholderiales</taxon>
        <taxon>Oxalobacteraceae</taxon>
        <taxon>Telluria group</taxon>
        <taxon>Duganella</taxon>
    </lineage>
</organism>